<proteinExistence type="predicted"/>
<evidence type="ECO:0000313" key="2">
    <source>
        <dbReference type="EMBL" id="TNN41876.1"/>
    </source>
</evidence>
<evidence type="ECO:0000313" key="3">
    <source>
        <dbReference type="Proteomes" id="UP000314294"/>
    </source>
</evidence>
<gene>
    <name evidence="2" type="ORF">EYF80_047943</name>
</gene>
<protein>
    <submittedName>
        <fullName evidence="2">Uncharacterized protein</fullName>
    </submittedName>
</protein>
<name>A0A4Z2FKU6_9TELE</name>
<feature type="region of interest" description="Disordered" evidence="1">
    <location>
        <begin position="182"/>
        <end position="206"/>
    </location>
</feature>
<dbReference type="OrthoDB" id="10680456at2759"/>
<feature type="compositionally biased region" description="Basic and acidic residues" evidence="1">
    <location>
        <begin position="184"/>
        <end position="206"/>
    </location>
</feature>
<keyword evidence="3" id="KW-1185">Reference proteome</keyword>
<dbReference type="Proteomes" id="UP000314294">
    <property type="component" value="Unassembled WGS sequence"/>
</dbReference>
<comment type="caution">
    <text evidence="2">The sequence shown here is derived from an EMBL/GenBank/DDBJ whole genome shotgun (WGS) entry which is preliminary data.</text>
</comment>
<sequence>METTVYVSTVAFWIELQYQPEQSPATTACPSGSWCGTLGRPGATYPDGAAVPGAHFVEPVLAEQVQEGAVGLQEAALVLVDGRLLQDPLVHEGGALDAVPEPVLDLDLSHQDRLHAPLQGVEYGGHLAWLPLLVRMAETACRILPVSPQATTRLKRQAQDSAVMAWPVGSLGPVLRTVVSNSNWKRDSGGRTEEGGRVRRQVEEDL</sequence>
<organism evidence="2 3">
    <name type="scientific">Liparis tanakae</name>
    <name type="common">Tanaka's snailfish</name>
    <dbReference type="NCBI Taxonomy" id="230148"/>
    <lineage>
        <taxon>Eukaryota</taxon>
        <taxon>Metazoa</taxon>
        <taxon>Chordata</taxon>
        <taxon>Craniata</taxon>
        <taxon>Vertebrata</taxon>
        <taxon>Euteleostomi</taxon>
        <taxon>Actinopterygii</taxon>
        <taxon>Neopterygii</taxon>
        <taxon>Teleostei</taxon>
        <taxon>Neoteleostei</taxon>
        <taxon>Acanthomorphata</taxon>
        <taxon>Eupercaria</taxon>
        <taxon>Perciformes</taxon>
        <taxon>Cottioidei</taxon>
        <taxon>Cottales</taxon>
        <taxon>Liparidae</taxon>
        <taxon>Liparis</taxon>
    </lineage>
</organism>
<evidence type="ECO:0000256" key="1">
    <source>
        <dbReference type="SAM" id="MobiDB-lite"/>
    </source>
</evidence>
<dbReference type="EMBL" id="SRLO01001075">
    <property type="protein sequence ID" value="TNN41876.1"/>
    <property type="molecule type" value="Genomic_DNA"/>
</dbReference>
<reference evidence="2 3" key="1">
    <citation type="submission" date="2019-03" db="EMBL/GenBank/DDBJ databases">
        <title>First draft genome of Liparis tanakae, snailfish: a comprehensive survey of snailfish specific genes.</title>
        <authorList>
            <person name="Kim W."/>
            <person name="Song I."/>
            <person name="Jeong J.-H."/>
            <person name="Kim D."/>
            <person name="Kim S."/>
            <person name="Ryu S."/>
            <person name="Song J.Y."/>
            <person name="Lee S.K."/>
        </authorList>
    </citation>
    <scope>NUCLEOTIDE SEQUENCE [LARGE SCALE GENOMIC DNA]</scope>
    <source>
        <tissue evidence="2">Muscle</tissue>
    </source>
</reference>
<accession>A0A4Z2FKU6</accession>
<dbReference type="AlphaFoldDB" id="A0A4Z2FKU6"/>